<reference evidence="2 3" key="1">
    <citation type="submission" date="2016-05" db="EMBL/GenBank/DDBJ databases">
        <title>A degradative enzymes factory behind the ericoid mycorrhizal symbiosis.</title>
        <authorList>
            <consortium name="DOE Joint Genome Institute"/>
            <person name="Martino E."/>
            <person name="Morin E."/>
            <person name="Grelet G."/>
            <person name="Kuo A."/>
            <person name="Kohler A."/>
            <person name="Daghino S."/>
            <person name="Barry K."/>
            <person name="Choi C."/>
            <person name="Cichocki N."/>
            <person name="Clum A."/>
            <person name="Copeland A."/>
            <person name="Hainaut M."/>
            <person name="Haridas S."/>
            <person name="Labutti K."/>
            <person name="Lindquist E."/>
            <person name="Lipzen A."/>
            <person name="Khouja H.-R."/>
            <person name="Murat C."/>
            <person name="Ohm R."/>
            <person name="Olson A."/>
            <person name="Spatafora J."/>
            <person name="Veneault-Fourrey C."/>
            <person name="Henrissat B."/>
            <person name="Grigoriev I."/>
            <person name="Martin F."/>
            <person name="Perotto S."/>
        </authorList>
    </citation>
    <scope>NUCLEOTIDE SEQUENCE [LARGE SCALE GENOMIC DNA]</scope>
    <source>
        <strain evidence="2 3">UAMH 7357</strain>
    </source>
</reference>
<evidence type="ECO:0000313" key="3">
    <source>
        <dbReference type="Proteomes" id="UP000235672"/>
    </source>
</evidence>
<protein>
    <submittedName>
        <fullName evidence="2">Uncharacterized protein</fullName>
    </submittedName>
</protein>
<feature type="region of interest" description="Disordered" evidence="1">
    <location>
        <begin position="1"/>
        <end position="20"/>
    </location>
</feature>
<sequence>MDTVEGQLQPEKQVDSSQSAAEGLAFHRFNDLPPEIRLKYGPSIRQAQGSFESTMKFGLGSSGPPHYLQPNFWCVRNLGTKLRRNGPFDSARLLSWDPLRLSAISQEDLSAITSLEIGGIELQRASAETILLSILTMANLRDFSIISPALHDAYRYALSQHLVHPLAAADQEEHWLVHAQKLSYEERRNRAFRQHTEVTRCFRTWAREHRDCQLPRLRLLLLEFDGSRAGPFFWKP</sequence>
<dbReference type="OrthoDB" id="3513892at2759"/>
<dbReference type="Proteomes" id="UP000235672">
    <property type="component" value="Unassembled WGS sequence"/>
</dbReference>
<dbReference type="AlphaFoldDB" id="A0A2J6QHP3"/>
<accession>A0A2J6QHP3</accession>
<organism evidence="2 3">
    <name type="scientific">Hyaloscypha hepaticicola</name>
    <dbReference type="NCBI Taxonomy" id="2082293"/>
    <lineage>
        <taxon>Eukaryota</taxon>
        <taxon>Fungi</taxon>
        <taxon>Dikarya</taxon>
        <taxon>Ascomycota</taxon>
        <taxon>Pezizomycotina</taxon>
        <taxon>Leotiomycetes</taxon>
        <taxon>Helotiales</taxon>
        <taxon>Hyaloscyphaceae</taxon>
        <taxon>Hyaloscypha</taxon>
    </lineage>
</organism>
<evidence type="ECO:0000256" key="1">
    <source>
        <dbReference type="SAM" id="MobiDB-lite"/>
    </source>
</evidence>
<keyword evidence="3" id="KW-1185">Reference proteome</keyword>
<dbReference type="EMBL" id="KZ613469">
    <property type="protein sequence ID" value="PMD25785.1"/>
    <property type="molecule type" value="Genomic_DNA"/>
</dbReference>
<proteinExistence type="predicted"/>
<gene>
    <name evidence="2" type="ORF">NA56DRAFT_698850</name>
</gene>
<name>A0A2J6QHP3_9HELO</name>
<evidence type="ECO:0000313" key="2">
    <source>
        <dbReference type="EMBL" id="PMD25785.1"/>
    </source>
</evidence>